<protein>
    <recommendedName>
        <fullName evidence="1">GP-PDE domain-containing protein</fullName>
    </recommendedName>
</protein>
<dbReference type="Gene3D" id="3.20.20.190">
    <property type="entry name" value="Phosphatidylinositol (PI) phosphodiesterase"/>
    <property type="match status" value="1"/>
</dbReference>
<comment type="caution">
    <text evidence="2">The sequence shown here is derived from an EMBL/GenBank/DDBJ whole genome shotgun (WGS) entry which is preliminary data.</text>
</comment>
<feature type="non-terminal residue" evidence="2">
    <location>
        <position position="1"/>
    </location>
</feature>
<dbReference type="AlphaFoldDB" id="X1A7M8"/>
<dbReference type="EMBL" id="BART01010892">
    <property type="protein sequence ID" value="GAG78200.1"/>
    <property type="molecule type" value="Genomic_DNA"/>
</dbReference>
<dbReference type="InterPro" id="IPR017946">
    <property type="entry name" value="PLC-like_Pdiesterase_TIM-brl"/>
</dbReference>
<evidence type="ECO:0000259" key="1">
    <source>
        <dbReference type="PROSITE" id="PS51704"/>
    </source>
</evidence>
<organism evidence="2">
    <name type="scientific">marine sediment metagenome</name>
    <dbReference type="NCBI Taxonomy" id="412755"/>
    <lineage>
        <taxon>unclassified sequences</taxon>
        <taxon>metagenomes</taxon>
        <taxon>ecological metagenomes</taxon>
    </lineage>
</organism>
<sequence>AVYAYTVDEEGWMLRLMGWGIDGLFTNRPDRMRALVDAG</sequence>
<dbReference type="GO" id="GO:0006629">
    <property type="term" value="P:lipid metabolic process"/>
    <property type="evidence" value="ECO:0007669"/>
    <property type="project" value="InterPro"/>
</dbReference>
<feature type="domain" description="GP-PDE" evidence="1">
    <location>
        <begin position="1"/>
        <end position="36"/>
    </location>
</feature>
<dbReference type="Pfam" id="PF03009">
    <property type="entry name" value="GDPD"/>
    <property type="match status" value="1"/>
</dbReference>
<reference evidence="2" key="1">
    <citation type="journal article" date="2014" name="Front. Microbiol.">
        <title>High frequency of phylogenetically diverse reductive dehalogenase-homologous genes in deep subseafloor sedimentary metagenomes.</title>
        <authorList>
            <person name="Kawai M."/>
            <person name="Futagami T."/>
            <person name="Toyoda A."/>
            <person name="Takaki Y."/>
            <person name="Nishi S."/>
            <person name="Hori S."/>
            <person name="Arai W."/>
            <person name="Tsubouchi T."/>
            <person name="Morono Y."/>
            <person name="Uchiyama I."/>
            <person name="Ito T."/>
            <person name="Fujiyama A."/>
            <person name="Inagaki F."/>
            <person name="Takami H."/>
        </authorList>
    </citation>
    <scope>NUCLEOTIDE SEQUENCE</scope>
    <source>
        <strain evidence="2">Expedition CK06-06</strain>
    </source>
</reference>
<gene>
    <name evidence="2" type="ORF">S01H4_23469</name>
</gene>
<name>X1A7M8_9ZZZZ</name>
<dbReference type="InterPro" id="IPR030395">
    <property type="entry name" value="GP_PDE_dom"/>
</dbReference>
<dbReference type="SUPFAM" id="SSF51695">
    <property type="entry name" value="PLC-like phosphodiesterases"/>
    <property type="match status" value="1"/>
</dbReference>
<evidence type="ECO:0000313" key="2">
    <source>
        <dbReference type="EMBL" id="GAG78200.1"/>
    </source>
</evidence>
<accession>X1A7M8</accession>
<proteinExistence type="predicted"/>
<dbReference type="PROSITE" id="PS51704">
    <property type="entry name" value="GP_PDE"/>
    <property type="match status" value="1"/>
</dbReference>
<dbReference type="GO" id="GO:0008081">
    <property type="term" value="F:phosphoric diester hydrolase activity"/>
    <property type="evidence" value="ECO:0007669"/>
    <property type="project" value="InterPro"/>
</dbReference>